<dbReference type="EMBL" id="KZ305025">
    <property type="protein sequence ID" value="PIA55021.1"/>
    <property type="molecule type" value="Genomic_DNA"/>
</dbReference>
<dbReference type="PANTHER" id="PTHR10492:SF57">
    <property type="entry name" value="ATP-DEPENDENT DNA HELICASE"/>
    <property type="match status" value="1"/>
</dbReference>
<dbReference type="Proteomes" id="UP000230069">
    <property type="component" value="Unassembled WGS sequence"/>
</dbReference>
<name>A0A2G5EH53_AQUCA</name>
<protein>
    <recommendedName>
        <fullName evidence="1">DNA helicase Pif1-like 2B domain-containing protein</fullName>
    </recommendedName>
</protein>
<evidence type="ECO:0000259" key="1">
    <source>
        <dbReference type="Pfam" id="PF21530"/>
    </source>
</evidence>
<dbReference type="InParanoid" id="A0A2G5EH53"/>
<accession>A0A2G5EH53</accession>
<gene>
    <name evidence="2" type="ORF">AQUCO_00800035v1</name>
</gene>
<keyword evidence="3" id="KW-1185">Reference proteome</keyword>
<dbReference type="PANTHER" id="PTHR10492">
    <property type="match status" value="1"/>
</dbReference>
<dbReference type="AlphaFoldDB" id="A0A2G5EH53"/>
<reference evidence="2 3" key="1">
    <citation type="submission" date="2017-09" db="EMBL/GenBank/DDBJ databases">
        <title>WGS assembly of Aquilegia coerulea Goldsmith.</title>
        <authorList>
            <person name="Hodges S."/>
            <person name="Kramer E."/>
            <person name="Nordborg M."/>
            <person name="Tomkins J."/>
            <person name="Borevitz J."/>
            <person name="Derieg N."/>
            <person name="Yan J."/>
            <person name="Mihaltcheva S."/>
            <person name="Hayes R.D."/>
            <person name="Rokhsar D."/>
        </authorList>
    </citation>
    <scope>NUCLEOTIDE SEQUENCE [LARGE SCALE GENOMIC DNA]</scope>
    <source>
        <strain evidence="3">cv. Goldsmith</strain>
    </source>
</reference>
<dbReference type="Pfam" id="PF21530">
    <property type="entry name" value="Pif1_2B_dom"/>
    <property type="match status" value="1"/>
</dbReference>
<evidence type="ECO:0000313" key="2">
    <source>
        <dbReference type="EMBL" id="PIA55021.1"/>
    </source>
</evidence>
<dbReference type="SUPFAM" id="SSF52540">
    <property type="entry name" value="P-loop containing nucleoside triphosphate hydrolases"/>
    <property type="match status" value="1"/>
</dbReference>
<dbReference type="OrthoDB" id="1734998at2759"/>
<dbReference type="InterPro" id="IPR027417">
    <property type="entry name" value="P-loop_NTPase"/>
</dbReference>
<feature type="domain" description="DNA helicase Pif1-like 2B" evidence="1">
    <location>
        <begin position="83"/>
        <end position="128"/>
    </location>
</feature>
<dbReference type="InterPro" id="IPR049163">
    <property type="entry name" value="Pif1-like_2B_dom"/>
</dbReference>
<evidence type="ECO:0000313" key="3">
    <source>
        <dbReference type="Proteomes" id="UP000230069"/>
    </source>
</evidence>
<dbReference type="STRING" id="218851.A0A2G5EH53"/>
<sequence length="166" mass="18915">MSRLIPWEDENSLTSLINNVFSDLQQLAHDRDYIVQRALISQTNHFVDEVNDRVVQPFPGEEITYYSYDSIENNINGLYQSHFLNSISPCGLPLHKLTLKLGSPIILIRNLSPKTGLCNGTRLLCIGFYENFIHVEIVNVSSSGSKIFLPRIPLTSSEDSRFRLFL</sequence>
<proteinExistence type="predicted"/>
<organism evidence="2 3">
    <name type="scientific">Aquilegia coerulea</name>
    <name type="common">Rocky mountain columbine</name>
    <dbReference type="NCBI Taxonomy" id="218851"/>
    <lineage>
        <taxon>Eukaryota</taxon>
        <taxon>Viridiplantae</taxon>
        <taxon>Streptophyta</taxon>
        <taxon>Embryophyta</taxon>
        <taxon>Tracheophyta</taxon>
        <taxon>Spermatophyta</taxon>
        <taxon>Magnoliopsida</taxon>
        <taxon>Ranunculales</taxon>
        <taxon>Ranunculaceae</taxon>
        <taxon>Thalictroideae</taxon>
        <taxon>Aquilegia</taxon>
    </lineage>
</organism>